<dbReference type="EMBL" id="JBHTJZ010000072">
    <property type="protein sequence ID" value="MFD0962194.1"/>
    <property type="molecule type" value="Genomic_DNA"/>
</dbReference>
<dbReference type="Gene3D" id="3.40.50.300">
    <property type="entry name" value="P-loop containing nucleotide triphosphate hydrolases"/>
    <property type="match status" value="2"/>
</dbReference>
<feature type="coiled-coil region" evidence="1">
    <location>
        <begin position="772"/>
        <end position="838"/>
    </location>
</feature>
<keyword evidence="1" id="KW-0175">Coiled coil</keyword>
<dbReference type="PANTHER" id="PTHR41259">
    <property type="entry name" value="DOUBLE-STRAND BREAK REPAIR RAD50 ATPASE, PUTATIVE-RELATED"/>
    <property type="match status" value="1"/>
</dbReference>
<feature type="coiled-coil region" evidence="1">
    <location>
        <begin position="418"/>
        <end position="474"/>
    </location>
</feature>
<dbReference type="PANTHER" id="PTHR41259:SF1">
    <property type="entry name" value="DOUBLE-STRAND BREAK REPAIR RAD50 ATPASE, PUTATIVE-RELATED"/>
    <property type="match status" value="1"/>
</dbReference>
<comment type="caution">
    <text evidence="4">The sequence shown here is derived from an EMBL/GenBank/DDBJ whole genome shotgun (WGS) entry which is preliminary data.</text>
</comment>
<sequence length="1081" mass="122068">MRIVSVDVDGFGSINGQSLAMDGAVVVVYGPNEAGKSTLYHFIQTMLYGFPRRSRPDWHEPLLGGRHGGRLRFRDADGAEFVVERYSDKRSGLPYVRCVSSPKEGVAATQRNWTGNQQEWERMYLGGVNERLYRHLFAITLTELQNVHALSGKELGQYLYQAGWGGGNEIEAGLKRLQGEREQLFKPRGTTQRMTAEVRQLEQLRAEIRTGGNAIDRYNELTSERLRVLTRLEELKTAIPSAEREHKLTVSACGGHSLWLACRRLEEERERLAEAERLPEGAAGSWKELQNAWNDLSEAAFRLEREAEWLQHKRSGLTIDERLIAVEEEAAALLLGAERMSMLRIHRAEWQAELQGLDETIGSLMLGISPEWTERQLRELHVSIGDRDNVRTHREWQHSMQLEEERLGAEARSLSGQAIEAEQGLEQATRLLNRAKERCEATIEGEAHLLPLNEEQLRRAWQRLEEALREYELDEVRSGSLKSDAGEHGQGVPGKLSLPMWTATTASAAAVGAAVSSAAGLGGQWMTLAAIIAGVIALVLLVRQVRPSGRGRRRSSAPSVSSGREGSRSGRRSAARDRLDLALEAIVRDSETLSAGLEWSSGRLDAISRMRTVLQNAVQVRLEALQEHQLQQGRCEELEARLTRIRRALSGRQEELQALQTKRERVGTEWQRWLADHSLPTSLTPSAALEAFELAERAMQQLRQYDRLEAKLAQADEEMSVFREEAERLCSMSREAMKLLDTDWIVALRMLESEIGAHREAWKQAEVWQGEEQRLRMELLALDARKDELRAAKEVILTRSAVDSEEAYAVLLEQQQRLRQLDEEYRALKLELTAGMSEQRYEELHQLWLQHDEESLAELREAARLRLVALQMEEKAQHEASGRLQQEIHGLGLADRRELQARLSMSQARLDADAERYAVLSLGIALIEGTKSIYEQERQPSVLRRASRYIAELTEGRYDTVALPPDGSGLILVGEDLRETPSDALSRGTAEQLYLAMRLALLQESAKHGPLPLLLDDPFVNFDRDRLRAAAKLLGGMSADRQIILFTCHEHVREEWLSVCKGARLVERQAIRSGDALFACE</sequence>
<dbReference type="SUPFAM" id="SSF52540">
    <property type="entry name" value="P-loop containing nucleoside triphosphate hydrolases"/>
    <property type="match status" value="1"/>
</dbReference>
<evidence type="ECO:0000313" key="4">
    <source>
        <dbReference type="EMBL" id="MFD0962194.1"/>
    </source>
</evidence>
<feature type="domain" description="YhaN AAA" evidence="3">
    <location>
        <begin position="1"/>
        <end position="210"/>
    </location>
</feature>
<keyword evidence="5" id="KW-1185">Reference proteome</keyword>
<dbReference type="Pfam" id="PF13514">
    <property type="entry name" value="AAA_27"/>
    <property type="match status" value="1"/>
</dbReference>
<proteinExistence type="predicted"/>
<dbReference type="RefSeq" id="WP_377568533.1">
    <property type="nucleotide sequence ID" value="NZ_JBHTJZ010000072.1"/>
</dbReference>
<accession>A0ABW3HXQ0</accession>
<evidence type="ECO:0000259" key="3">
    <source>
        <dbReference type="Pfam" id="PF13514"/>
    </source>
</evidence>
<evidence type="ECO:0000313" key="5">
    <source>
        <dbReference type="Proteomes" id="UP001596989"/>
    </source>
</evidence>
<evidence type="ECO:0000256" key="1">
    <source>
        <dbReference type="SAM" id="Coils"/>
    </source>
</evidence>
<evidence type="ECO:0000256" key="2">
    <source>
        <dbReference type="SAM" id="MobiDB-lite"/>
    </source>
</evidence>
<gene>
    <name evidence="4" type="ORF">ACFQ2I_22910</name>
</gene>
<dbReference type="InterPro" id="IPR027417">
    <property type="entry name" value="P-loop_NTPase"/>
</dbReference>
<feature type="coiled-coil region" evidence="1">
    <location>
        <begin position="698"/>
        <end position="725"/>
    </location>
</feature>
<organism evidence="4 5">
    <name type="scientific">Paenibacillus chungangensis</name>
    <dbReference type="NCBI Taxonomy" id="696535"/>
    <lineage>
        <taxon>Bacteria</taxon>
        <taxon>Bacillati</taxon>
        <taxon>Bacillota</taxon>
        <taxon>Bacilli</taxon>
        <taxon>Bacillales</taxon>
        <taxon>Paenibacillaceae</taxon>
        <taxon>Paenibacillus</taxon>
    </lineage>
</organism>
<protein>
    <submittedName>
        <fullName evidence="4">AAA family ATPase</fullName>
    </submittedName>
</protein>
<name>A0ABW3HXQ0_9BACL</name>
<reference evidence="5" key="1">
    <citation type="journal article" date="2019" name="Int. J. Syst. Evol. Microbiol.">
        <title>The Global Catalogue of Microorganisms (GCM) 10K type strain sequencing project: providing services to taxonomists for standard genome sequencing and annotation.</title>
        <authorList>
            <consortium name="The Broad Institute Genomics Platform"/>
            <consortium name="The Broad Institute Genome Sequencing Center for Infectious Disease"/>
            <person name="Wu L."/>
            <person name="Ma J."/>
        </authorList>
    </citation>
    <scope>NUCLEOTIDE SEQUENCE [LARGE SCALE GENOMIC DNA]</scope>
    <source>
        <strain evidence="5">CCUG 59129</strain>
    </source>
</reference>
<dbReference type="Proteomes" id="UP001596989">
    <property type="component" value="Unassembled WGS sequence"/>
</dbReference>
<dbReference type="InterPro" id="IPR038734">
    <property type="entry name" value="YhaN_AAA"/>
</dbReference>
<feature type="region of interest" description="Disordered" evidence="2">
    <location>
        <begin position="549"/>
        <end position="574"/>
    </location>
</feature>